<sequence length="77" mass="8751">SFHQVSVRKATSGVVESSRSQSSMACLHAERVLRSMQWRWLVSVFVGFVVLSQVNLQVRHAKGPWVFLGEDWEHAVV</sequence>
<feature type="non-terminal residue" evidence="2">
    <location>
        <position position="1"/>
    </location>
</feature>
<name>A0AAV7T535_PLEWA</name>
<evidence type="ECO:0000313" key="2">
    <source>
        <dbReference type="EMBL" id="KAJ1171077.1"/>
    </source>
</evidence>
<proteinExistence type="predicted"/>
<organism evidence="2 3">
    <name type="scientific">Pleurodeles waltl</name>
    <name type="common">Iberian ribbed newt</name>
    <dbReference type="NCBI Taxonomy" id="8319"/>
    <lineage>
        <taxon>Eukaryota</taxon>
        <taxon>Metazoa</taxon>
        <taxon>Chordata</taxon>
        <taxon>Craniata</taxon>
        <taxon>Vertebrata</taxon>
        <taxon>Euteleostomi</taxon>
        <taxon>Amphibia</taxon>
        <taxon>Batrachia</taxon>
        <taxon>Caudata</taxon>
        <taxon>Salamandroidea</taxon>
        <taxon>Salamandridae</taxon>
        <taxon>Pleurodelinae</taxon>
        <taxon>Pleurodeles</taxon>
    </lineage>
</organism>
<dbReference type="Proteomes" id="UP001066276">
    <property type="component" value="Chromosome 4_1"/>
</dbReference>
<dbReference type="EMBL" id="JANPWB010000007">
    <property type="protein sequence ID" value="KAJ1171077.1"/>
    <property type="molecule type" value="Genomic_DNA"/>
</dbReference>
<reference evidence="2" key="1">
    <citation type="journal article" date="2022" name="bioRxiv">
        <title>Sequencing and chromosome-scale assembly of the giantPleurodeles waltlgenome.</title>
        <authorList>
            <person name="Brown T."/>
            <person name="Elewa A."/>
            <person name="Iarovenko S."/>
            <person name="Subramanian E."/>
            <person name="Araus A.J."/>
            <person name="Petzold A."/>
            <person name="Susuki M."/>
            <person name="Suzuki K.-i.T."/>
            <person name="Hayashi T."/>
            <person name="Toyoda A."/>
            <person name="Oliveira C."/>
            <person name="Osipova E."/>
            <person name="Leigh N.D."/>
            <person name="Simon A."/>
            <person name="Yun M.H."/>
        </authorList>
    </citation>
    <scope>NUCLEOTIDE SEQUENCE</scope>
    <source>
        <strain evidence="2">20211129_DDA</strain>
        <tissue evidence="2">Liver</tissue>
    </source>
</reference>
<gene>
    <name evidence="2" type="ORF">NDU88_002948</name>
</gene>
<feature type="region of interest" description="Disordered" evidence="1">
    <location>
        <begin position="1"/>
        <end position="21"/>
    </location>
</feature>
<evidence type="ECO:0000256" key="1">
    <source>
        <dbReference type="SAM" id="MobiDB-lite"/>
    </source>
</evidence>
<comment type="caution">
    <text evidence="2">The sequence shown here is derived from an EMBL/GenBank/DDBJ whole genome shotgun (WGS) entry which is preliminary data.</text>
</comment>
<feature type="non-terminal residue" evidence="2">
    <location>
        <position position="77"/>
    </location>
</feature>
<dbReference type="AlphaFoldDB" id="A0AAV7T535"/>
<feature type="compositionally biased region" description="Low complexity" evidence="1">
    <location>
        <begin position="12"/>
        <end position="21"/>
    </location>
</feature>
<protein>
    <submittedName>
        <fullName evidence="2">Uncharacterized protein</fullName>
    </submittedName>
</protein>
<keyword evidence="3" id="KW-1185">Reference proteome</keyword>
<evidence type="ECO:0000313" key="3">
    <source>
        <dbReference type="Proteomes" id="UP001066276"/>
    </source>
</evidence>
<accession>A0AAV7T535</accession>